<feature type="domain" description="DUF4253" evidence="1">
    <location>
        <begin position="148"/>
        <end position="256"/>
    </location>
</feature>
<evidence type="ECO:0000259" key="1">
    <source>
        <dbReference type="Pfam" id="PF14062"/>
    </source>
</evidence>
<protein>
    <recommendedName>
        <fullName evidence="1">DUF4253 domain-containing protein</fullName>
    </recommendedName>
</protein>
<comment type="caution">
    <text evidence="2">The sequence shown here is derived from an EMBL/GenBank/DDBJ whole genome shotgun (WGS) entry which is preliminary data.</text>
</comment>
<dbReference type="RefSeq" id="WP_103563728.1">
    <property type="nucleotide sequence ID" value="NZ_MTBP01000002.1"/>
</dbReference>
<gene>
    <name evidence="2" type="ORF">BTM25_32550</name>
</gene>
<organism evidence="2 3">
    <name type="scientific">Actinomadura rubteroloni</name>
    <dbReference type="NCBI Taxonomy" id="1926885"/>
    <lineage>
        <taxon>Bacteria</taxon>
        <taxon>Bacillati</taxon>
        <taxon>Actinomycetota</taxon>
        <taxon>Actinomycetes</taxon>
        <taxon>Streptosporangiales</taxon>
        <taxon>Thermomonosporaceae</taxon>
        <taxon>Actinomadura</taxon>
    </lineage>
</organism>
<reference evidence="2 3" key="1">
    <citation type="journal article" date="2017" name="Chemistry">
        <title>Isolation, Biosynthesis and Chemical Modifications of Rubterolones A-F: Rare Tropolone Alkaloids from Actinomadura sp. 5-2.</title>
        <authorList>
            <person name="Guo H."/>
            <person name="Benndorf R."/>
            <person name="Leichnitz D."/>
            <person name="Klassen J.L."/>
            <person name="Vollmers J."/>
            <person name="Gorls H."/>
            <person name="Steinacker M."/>
            <person name="Weigel C."/>
            <person name="Dahse H.M."/>
            <person name="Kaster A.K."/>
            <person name="de Beer Z.W."/>
            <person name="Poulsen M."/>
            <person name="Beemelmanns C."/>
        </authorList>
    </citation>
    <scope>NUCLEOTIDE SEQUENCE [LARGE SCALE GENOMIC DNA]</scope>
    <source>
        <strain evidence="2 3">5-2</strain>
    </source>
</reference>
<dbReference type="InterPro" id="IPR025349">
    <property type="entry name" value="DUF4253"/>
</dbReference>
<accession>A0A2P4UHW4</accession>
<name>A0A2P4UHW4_9ACTN</name>
<proteinExistence type="predicted"/>
<sequence>MAVIHPPFPSVPDGLPAGVVVHACDGFTEPRWAGRPILWLTADELPDASGLWTRLYGEREKTGLYPLLLSGLSGDSARPWLAEELGFVPVDDVDEVDPAEALAELWAEYLEDDGPAGAWPGLAAPGAMAGDPDEEARELALFLGEKRRVGLVPVDRGADALAMSGWDGPCNHTNAIGDLAAVVRSWEDRFGARVVEVGFDTLNLSVAAPPATVEHARAVAAEHYAFCPDNIDQSGLGLDEYADALVGTRCWTFWWD</sequence>
<evidence type="ECO:0000313" key="3">
    <source>
        <dbReference type="Proteomes" id="UP000242367"/>
    </source>
</evidence>
<dbReference type="EMBL" id="MTBP01000002">
    <property type="protein sequence ID" value="POM24621.1"/>
    <property type="molecule type" value="Genomic_DNA"/>
</dbReference>
<evidence type="ECO:0000313" key="2">
    <source>
        <dbReference type="EMBL" id="POM24621.1"/>
    </source>
</evidence>
<dbReference type="AlphaFoldDB" id="A0A2P4UHW4"/>
<dbReference type="Proteomes" id="UP000242367">
    <property type="component" value="Unassembled WGS sequence"/>
</dbReference>
<keyword evidence="3" id="KW-1185">Reference proteome</keyword>
<dbReference type="Pfam" id="PF14062">
    <property type="entry name" value="DUF4253"/>
    <property type="match status" value="1"/>
</dbReference>